<proteinExistence type="predicted"/>
<dbReference type="EMBL" id="BAABDM010000002">
    <property type="protein sequence ID" value="GAA4094691.1"/>
    <property type="molecule type" value="Genomic_DNA"/>
</dbReference>
<protein>
    <recommendedName>
        <fullName evidence="1">5-hmdU DNA kinase helical domain-containing protein</fullName>
    </recommendedName>
</protein>
<name>A0ABP7WRT9_9GAMM</name>
<evidence type="ECO:0000259" key="1">
    <source>
        <dbReference type="Pfam" id="PF18723"/>
    </source>
</evidence>
<evidence type="ECO:0000313" key="2">
    <source>
        <dbReference type="EMBL" id="GAA4094691.1"/>
    </source>
</evidence>
<comment type="caution">
    <text evidence="2">The sequence shown here is derived from an EMBL/GenBank/DDBJ whole genome shotgun (WGS) entry which is preliminary data.</text>
</comment>
<gene>
    <name evidence="2" type="ORF">GCM10022414_18500</name>
</gene>
<dbReference type="InterPro" id="IPR040684">
    <property type="entry name" value="HMUDK_hel"/>
</dbReference>
<feature type="domain" description="5-hmdU DNA kinase helical" evidence="1">
    <location>
        <begin position="23"/>
        <end position="301"/>
    </location>
</feature>
<evidence type="ECO:0000313" key="3">
    <source>
        <dbReference type="Proteomes" id="UP001500392"/>
    </source>
</evidence>
<organism evidence="2 3">
    <name type="scientific">Zhongshania borealis</name>
    <dbReference type="NCBI Taxonomy" id="889488"/>
    <lineage>
        <taxon>Bacteria</taxon>
        <taxon>Pseudomonadati</taxon>
        <taxon>Pseudomonadota</taxon>
        <taxon>Gammaproteobacteria</taxon>
        <taxon>Cellvibrionales</taxon>
        <taxon>Spongiibacteraceae</taxon>
        <taxon>Zhongshania</taxon>
    </lineage>
</organism>
<accession>A0ABP7WRT9</accession>
<dbReference type="Pfam" id="PF18723">
    <property type="entry name" value="HMUDK_hel"/>
    <property type="match status" value="1"/>
</dbReference>
<dbReference type="Proteomes" id="UP001500392">
    <property type="component" value="Unassembled WGS sequence"/>
</dbReference>
<sequence>MYNMSNKVKSYKFKSLYPIKPSVVYDTYWKFAYERHQVFLNRLRGDDLELSEDEIIRKYKFTNSFRACDRVSQYLIKEVIYSDKFDARDLFVRILLFKLFNKIETFQLLEERFGVIAYDMFDVKGLVSFLNEEMNRGRVLYSNAYMMASGCKDFNVTRKHHAHILLLEKMLRDDLPLRIQDCASMKDGYSLLLSYPLIGNFLAYQYITDINYSELTDFSEMEFTVPGPGARDGIRKCFLSLGGVTETELIKILAERQESEFERLGLKAPTLGGRPLQYIDIQNVFCETDKYARIAHPDIKGISGRTRIKQQFKRNDKAIDYFFPPKWKVNMEKLYGD</sequence>
<keyword evidence="3" id="KW-1185">Reference proteome</keyword>
<reference evidence="3" key="1">
    <citation type="journal article" date="2019" name="Int. J. Syst. Evol. Microbiol.">
        <title>The Global Catalogue of Microorganisms (GCM) 10K type strain sequencing project: providing services to taxonomists for standard genome sequencing and annotation.</title>
        <authorList>
            <consortium name="The Broad Institute Genomics Platform"/>
            <consortium name="The Broad Institute Genome Sequencing Center for Infectious Disease"/>
            <person name="Wu L."/>
            <person name="Ma J."/>
        </authorList>
    </citation>
    <scope>NUCLEOTIDE SEQUENCE [LARGE SCALE GENOMIC DNA]</scope>
    <source>
        <strain evidence="3">JCM 17304</strain>
    </source>
</reference>